<name>A0A1H6EUS3_9ACTN</name>
<dbReference type="AlphaFoldDB" id="A0A1H6EUS3"/>
<evidence type="ECO:0000313" key="2">
    <source>
        <dbReference type="EMBL" id="SEH00831.1"/>
    </source>
</evidence>
<evidence type="ECO:0000313" key="3">
    <source>
        <dbReference type="Proteomes" id="UP000236732"/>
    </source>
</evidence>
<feature type="compositionally biased region" description="Polar residues" evidence="1">
    <location>
        <begin position="41"/>
        <end position="52"/>
    </location>
</feature>
<reference evidence="2 3" key="1">
    <citation type="submission" date="2016-10" db="EMBL/GenBank/DDBJ databases">
        <authorList>
            <person name="de Groot N.N."/>
        </authorList>
    </citation>
    <scope>NUCLEOTIDE SEQUENCE [LARGE SCALE GENOMIC DNA]</scope>
    <source>
        <strain evidence="2 3">CGMCC 4.7037</strain>
    </source>
</reference>
<evidence type="ECO:0000256" key="1">
    <source>
        <dbReference type="SAM" id="MobiDB-lite"/>
    </source>
</evidence>
<dbReference type="EMBL" id="FNVT01000018">
    <property type="protein sequence ID" value="SEH00831.1"/>
    <property type="molecule type" value="Genomic_DNA"/>
</dbReference>
<proteinExistence type="predicted"/>
<dbReference type="Proteomes" id="UP000236732">
    <property type="component" value="Unassembled WGS sequence"/>
</dbReference>
<feature type="region of interest" description="Disordered" evidence="1">
    <location>
        <begin position="28"/>
        <end position="61"/>
    </location>
</feature>
<keyword evidence="3" id="KW-1185">Reference proteome</keyword>
<organism evidence="2 3">
    <name type="scientific">Nonomuraea solani</name>
    <dbReference type="NCBI Taxonomy" id="1144553"/>
    <lineage>
        <taxon>Bacteria</taxon>
        <taxon>Bacillati</taxon>
        <taxon>Actinomycetota</taxon>
        <taxon>Actinomycetes</taxon>
        <taxon>Streptosporangiales</taxon>
        <taxon>Streptosporangiaceae</taxon>
        <taxon>Nonomuraea</taxon>
    </lineage>
</organism>
<protein>
    <submittedName>
        <fullName evidence="2">Tn3 transposase DDE domain-containing protein</fullName>
    </submittedName>
</protein>
<gene>
    <name evidence="2" type="ORF">SAMN05444920_11820</name>
</gene>
<accession>A0A1H6EUS3</accession>
<sequence length="61" mass="6962">MELGKLDRSTYLACYFDDELLRRRVHTQLNAKKPATPWPGKSSTAKKANSGRNTKKARKIN</sequence>